<dbReference type="AlphaFoldDB" id="A0A1E5IKF1"/>
<reference evidence="2 3" key="1">
    <citation type="submission" date="2015-11" db="EMBL/GenBank/DDBJ databases">
        <title>Evidence for parallel genomic evolution in an endosymbiosis of termite gut flagellates.</title>
        <authorList>
            <person name="Zheng H."/>
        </authorList>
    </citation>
    <scope>NUCLEOTIDE SEQUENCE [LARGE SCALE GENOMIC DNA]</scope>
    <source>
        <strain evidence="2 3">CET450</strain>
    </source>
</reference>
<dbReference type="Proteomes" id="UP000095237">
    <property type="component" value="Unassembled WGS sequence"/>
</dbReference>
<dbReference type="InterPro" id="IPR027417">
    <property type="entry name" value="P-loop_NTPase"/>
</dbReference>
<protein>
    <recommendedName>
        <fullName evidence="1">Restriction endonuclease type I HsdR second RecA-like helicase domain-containing protein</fullName>
    </recommendedName>
</protein>
<feature type="domain" description="Restriction endonuclease type I HsdR second RecA-like helicase" evidence="1">
    <location>
        <begin position="80"/>
        <end position="142"/>
    </location>
</feature>
<comment type="caution">
    <text evidence="2">The sequence shown here is derived from an EMBL/GenBank/DDBJ whole genome shotgun (WGS) entry which is preliminary data.</text>
</comment>
<dbReference type="PANTHER" id="PTHR42927:SF1">
    <property type="entry name" value="HELICASE SUPERFAMILY 1 AND 2 DOMAIN-CONTAINING PROTEIN"/>
    <property type="match status" value="1"/>
</dbReference>
<dbReference type="Pfam" id="PF22679">
    <property type="entry name" value="T1R_D3-like"/>
    <property type="match status" value="1"/>
</dbReference>
<dbReference type="InterPro" id="IPR055180">
    <property type="entry name" value="HsdR_RecA-like_helicase_dom_2"/>
</dbReference>
<evidence type="ECO:0000313" key="2">
    <source>
        <dbReference type="EMBL" id="OEG70911.1"/>
    </source>
</evidence>
<name>A0A1E5IKF1_ENDTX</name>
<keyword evidence="3" id="KW-1185">Reference proteome</keyword>
<proteinExistence type="predicted"/>
<evidence type="ECO:0000259" key="1">
    <source>
        <dbReference type="Pfam" id="PF22679"/>
    </source>
</evidence>
<gene>
    <name evidence="2" type="ORF">ATZ36_00505</name>
</gene>
<dbReference type="PANTHER" id="PTHR42927">
    <property type="entry name" value="HELICASE SUPERFAMILY 1 AND 2 DOMAIN-CONTAINING PROTEIN"/>
    <property type="match status" value="1"/>
</dbReference>
<dbReference type="EMBL" id="LNVX01000284">
    <property type="protein sequence ID" value="OEG70911.1"/>
    <property type="molecule type" value="Genomic_DNA"/>
</dbReference>
<sequence length="197" mass="22852">MVEHFRSGTKNKIYEKVKAMVVASSRLHAVRCYFEFERYINKMGYQKELRVLAIFSGTVTDERKKFAGQGINKIKETELKGKFKGTDYQILLAAEKYQTGYDEPLLHTMFVDKKFGVIKTVQTLPRLNRTCHSKEDTFILDFVNSAEDIKKSFEPCYKDADIEETTDANIAYEILNQNSMGLEYIGIQKLKILPKFF</sequence>
<evidence type="ECO:0000313" key="3">
    <source>
        <dbReference type="Proteomes" id="UP000095237"/>
    </source>
</evidence>
<dbReference type="Gene3D" id="3.40.50.300">
    <property type="entry name" value="P-loop containing nucleotide triphosphate hydrolases"/>
    <property type="match status" value="1"/>
</dbReference>
<accession>A0A1E5IKF1</accession>
<organism evidence="2 3">
    <name type="scientific">Endomicrobium trichonymphae</name>
    <dbReference type="NCBI Taxonomy" id="1408204"/>
    <lineage>
        <taxon>Bacteria</taxon>
        <taxon>Pseudomonadati</taxon>
        <taxon>Elusimicrobiota</taxon>
        <taxon>Endomicrobiia</taxon>
        <taxon>Endomicrobiales</taxon>
        <taxon>Endomicrobiaceae</taxon>
        <taxon>Candidatus Endomicrobiellum</taxon>
    </lineage>
</organism>